<dbReference type="AlphaFoldDB" id="F4RTE5"/>
<dbReference type="OrthoDB" id="10580440at2759"/>
<dbReference type="Proteomes" id="UP000001072">
    <property type="component" value="Unassembled WGS sequence"/>
</dbReference>
<gene>
    <name evidence="3" type="ORF">MELLADRAFT_117111</name>
</gene>
<feature type="coiled-coil region" evidence="1">
    <location>
        <begin position="299"/>
        <end position="361"/>
    </location>
</feature>
<proteinExistence type="predicted"/>
<dbReference type="GeneID" id="18925950"/>
<dbReference type="HOGENOM" id="CLU_332621_0_0_1"/>
<dbReference type="InParanoid" id="F4RTE5"/>
<evidence type="ECO:0000256" key="2">
    <source>
        <dbReference type="SAM" id="MobiDB-lite"/>
    </source>
</evidence>
<dbReference type="VEuPathDB" id="FungiDB:MELLADRAFT_117111"/>
<protein>
    <submittedName>
        <fullName evidence="3">Uncharacterized protein</fullName>
    </submittedName>
</protein>
<feature type="compositionally biased region" description="Polar residues" evidence="2">
    <location>
        <begin position="503"/>
        <end position="536"/>
    </location>
</feature>
<reference evidence="4" key="1">
    <citation type="journal article" date="2011" name="Proc. Natl. Acad. Sci. U.S.A.">
        <title>Obligate biotrophy features unraveled by the genomic analysis of rust fungi.</title>
        <authorList>
            <person name="Duplessis S."/>
            <person name="Cuomo C.A."/>
            <person name="Lin Y.-C."/>
            <person name="Aerts A."/>
            <person name="Tisserant E."/>
            <person name="Veneault-Fourrey C."/>
            <person name="Joly D.L."/>
            <person name="Hacquard S."/>
            <person name="Amselem J."/>
            <person name="Cantarel B.L."/>
            <person name="Chiu R."/>
            <person name="Coutinho P.M."/>
            <person name="Feau N."/>
            <person name="Field M."/>
            <person name="Frey P."/>
            <person name="Gelhaye E."/>
            <person name="Goldberg J."/>
            <person name="Grabherr M.G."/>
            <person name="Kodira C.D."/>
            <person name="Kohler A."/>
            <person name="Kuees U."/>
            <person name="Lindquist E.A."/>
            <person name="Lucas S.M."/>
            <person name="Mago R."/>
            <person name="Mauceli E."/>
            <person name="Morin E."/>
            <person name="Murat C."/>
            <person name="Pangilinan J.L."/>
            <person name="Park R."/>
            <person name="Pearson M."/>
            <person name="Quesneville H."/>
            <person name="Rouhier N."/>
            <person name="Sakthikumar S."/>
            <person name="Salamov A.A."/>
            <person name="Schmutz J."/>
            <person name="Selles B."/>
            <person name="Shapiro H."/>
            <person name="Tanguay P."/>
            <person name="Tuskan G.A."/>
            <person name="Henrissat B."/>
            <person name="Van de Peer Y."/>
            <person name="Rouze P."/>
            <person name="Ellis J.G."/>
            <person name="Dodds P.N."/>
            <person name="Schein J.E."/>
            <person name="Zhong S."/>
            <person name="Hamelin R.C."/>
            <person name="Grigoriev I.V."/>
            <person name="Szabo L.J."/>
            <person name="Martin F."/>
        </authorList>
    </citation>
    <scope>NUCLEOTIDE SEQUENCE [LARGE SCALE GENOMIC DNA]</scope>
    <source>
        <strain evidence="4">98AG31 / pathotype 3-4-7</strain>
    </source>
</reference>
<dbReference type="KEGG" id="mlr:MELLADRAFT_117111"/>
<feature type="compositionally biased region" description="Basic and acidic residues" evidence="2">
    <location>
        <begin position="470"/>
        <end position="482"/>
    </location>
</feature>
<accession>F4RTE5</accession>
<evidence type="ECO:0000313" key="4">
    <source>
        <dbReference type="Proteomes" id="UP000001072"/>
    </source>
</evidence>
<dbReference type="EMBL" id="GL883119">
    <property type="protein sequence ID" value="EGG04243.1"/>
    <property type="molecule type" value="Genomic_DNA"/>
</dbReference>
<organism evidence="4">
    <name type="scientific">Melampsora larici-populina (strain 98AG31 / pathotype 3-4-7)</name>
    <name type="common">Poplar leaf rust fungus</name>
    <dbReference type="NCBI Taxonomy" id="747676"/>
    <lineage>
        <taxon>Eukaryota</taxon>
        <taxon>Fungi</taxon>
        <taxon>Dikarya</taxon>
        <taxon>Basidiomycota</taxon>
        <taxon>Pucciniomycotina</taxon>
        <taxon>Pucciniomycetes</taxon>
        <taxon>Pucciniales</taxon>
        <taxon>Melampsoraceae</taxon>
        <taxon>Melampsora</taxon>
    </lineage>
</organism>
<evidence type="ECO:0000256" key="1">
    <source>
        <dbReference type="SAM" id="Coils"/>
    </source>
</evidence>
<feature type="region of interest" description="Disordered" evidence="2">
    <location>
        <begin position="455"/>
        <end position="570"/>
    </location>
</feature>
<keyword evidence="1" id="KW-0175">Coiled coil</keyword>
<name>F4RTE5_MELLP</name>
<keyword evidence="4" id="KW-1185">Reference proteome</keyword>
<evidence type="ECO:0000313" key="3">
    <source>
        <dbReference type="EMBL" id="EGG04243.1"/>
    </source>
</evidence>
<sequence>MSSELKTSQTTTNPTDLLNSIQNVLTETFRILIREVPPLQSQREALVGMYADAAQLAENEPGESVYEAELLEKSHRLKESDRQFQALLVRLVEPLSKTMIQLSTGYQADHSLRCQVDQLHQTIIKQSSRLDFQEKQIKGYENGMKETKEKMNTQIAKVESDFHLIQTLQDERIKEMMKKGDLSDQNRVEHDEKISKQLNNNLQSLKDFESKTSRVIQENKEFEGKLNKVSDEDKKGRKALEKKLMIKIEGCEKDFKEFVGKSDDRNGLLDQSLKGLESKLEGRCKSLESQSGNSLKELEEKMNNSIKAYDTRFQELESKLKKQGLGQKHQELQYLKLQKTMQVYEESSKSLNERVEGLKEMDDRLAMKIKEDERKDVQINQTYASHQASLERITQLTITVQETSQSLKDLQSEISKKEQLNEQTKVIEIQEVCQEVLVPCLDRVSKLENSFGKLKEAQQEEQRLQASSKVRADEPNTLRKDSSQPIEEVSMRAPNEETRRQDSGVNSSRVPSTPALQPSDPSHPSTIPSNAGNPTTPIDHPARPSSLTSRHPSLVPNAHKSSAPNPTLRVDTTLKAATVNHLRTTHVSSPTPVESGVNNTGFSLHQLEGLYSYLSHRLMNSNWLSEMIKTKVGENEVNQEVLEKMRKVMKFVNSLKVDEDLIIKKRKQKEDGTEDLELMKKNDLPLVGCEHLMEIQNLWTRSKVLEQKISEVDLRCTEIISKEVKQNLSKTDVGVVQPGTTTFDKNLENRILKIVETMVKETVAHQLTKVDLSNEPNLNSSNSMKPIQEILKRNPSLPIHILRSFESHIVERMINLSGEEAWKTYEGLIKDEEAREEGFEGWEFAEGEEEEGIGGRVGFE</sequence>
<dbReference type="RefSeq" id="XP_007412372.1">
    <property type="nucleotide sequence ID" value="XM_007412310.1"/>
</dbReference>